<name>A0A9W8GI03_9FUNG</name>
<dbReference type="EC" id="2.7.11.1" evidence="6"/>
<feature type="region of interest" description="Disordered" evidence="4">
    <location>
        <begin position="1140"/>
        <end position="1163"/>
    </location>
</feature>
<comment type="caution">
    <text evidence="6">The sequence shown here is derived from an EMBL/GenBank/DDBJ whole genome shotgun (WGS) entry which is preliminary data.</text>
</comment>
<evidence type="ECO:0000313" key="6">
    <source>
        <dbReference type="EMBL" id="KAJ2686442.1"/>
    </source>
</evidence>
<evidence type="ECO:0000256" key="1">
    <source>
        <dbReference type="ARBA" id="ARBA00022741"/>
    </source>
</evidence>
<dbReference type="Gene3D" id="1.10.510.10">
    <property type="entry name" value="Transferase(Phosphotransferase) domain 1"/>
    <property type="match status" value="2"/>
</dbReference>
<feature type="region of interest" description="Disordered" evidence="4">
    <location>
        <begin position="73"/>
        <end position="93"/>
    </location>
</feature>
<dbReference type="InterPro" id="IPR008271">
    <property type="entry name" value="Ser/Thr_kinase_AS"/>
</dbReference>
<dbReference type="EMBL" id="JANBTX010000108">
    <property type="protein sequence ID" value="KAJ2686442.1"/>
    <property type="molecule type" value="Genomic_DNA"/>
</dbReference>
<dbReference type="GO" id="GO:0005737">
    <property type="term" value="C:cytoplasm"/>
    <property type="evidence" value="ECO:0007669"/>
    <property type="project" value="TreeGrafter"/>
</dbReference>
<dbReference type="OrthoDB" id="942095at2759"/>
<feature type="region of interest" description="Disordered" evidence="4">
    <location>
        <begin position="147"/>
        <end position="177"/>
    </location>
</feature>
<accession>A0A9W8GI03</accession>
<evidence type="ECO:0000256" key="3">
    <source>
        <dbReference type="PROSITE-ProRule" id="PRU10141"/>
    </source>
</evidence>
<feature type="binding site" evidence="3">
    <location>
        <position position="440"/>
    </location>
    <ligand>
        <name>ATP</name>
        <dbReference type="ChEBI" id="CHEBI:30616"/>
    </ligand>
</feature>
<keyword evidence="6" id="KW-0418">Kinase</keyword>
<feature type="region of interest" description="Disordered" evidence="4">
    <location>
        <begin position="591"/>
        <end position="611"/>
    </location>
</feature>
<evidence type="ECO:0000259" key="5">
    <source>
        <dbReference type="PROSITE" id="PS50011"/>
    </source>
</evidence>
<dbReference type="InterPro" id="IPR000719">
    <property type="entry name" value="Prot_kinase_dom"/>
</dbReference>
<dbReference type="PANTHER" id="PTHR24346">
    <property type="entry name" value="MAP/MICROTUBULE AFFINITY-REGULATING KINASE"/>
    <property type="match status" value="1"/>
</dbReference>
<keyword evidence="1 3" id="KW-0547">Nucleotide-binding</keyword>
<dbReference type="PROSITE" id="PS00108">
    <property type="entry name" value="PROTEIN_KINASE_ST"/>
    <property type="match status" value="1"/>
</dbReference>
<dbReference type="SUPFAM" id="SSF56112">
    <property type="entry name" value="Protein kinase-like (PK-like)"/>
    <property type="match status" value="1"/>
</dbReference>
<reference evidence="6" key="1">
    <citation type="submission" date="2022-07" db="EMBL/GenBank/DDBJ databases">
        <title>Phylogenomic reconstructions and comparative analyses of Kickxellomycotina fungi.</title>
        <authorList>
            <person name="Reynolds N.K."/>
            <person name="Stajich J.E."/>
            <person name="Barry K."/>
            <person name="Grigoriev I.V."/>
            <person name="Crous P."/>
            <person name="Smith M.E."/>
        </authorList>
    </citation>
    <scope>NUCLEOTIDE SEQUENCE</scope>
    <source>
        <strain evidence="6">CBS 109367</strain>
    </source>
</reference>
<feature type="compositionally biased region" description="Low complexity" evidence="4">
    <location>
        <begin position="840"/>
        <end position="851"/>
    </location>
</feature>
<keyword evidence="6" id="KW-0808">Transferase</keyword>
<proteinExistence type="predicted"/>
<evidence type="ECO:0000256" key="4">
    <source>
        <dbReference type="SAM" id="MobiDB-lite"/>
    </source>
</evidence>
<dbReference type="GO" id="GO:0005524">
    <property type="term" value="F:ATP binding"/>
    <property type="evidence" value="ECO:0007669"/>
    <property type="project" value="UniProtKB-UniRule"/>
</dbReference>
<dbReference type="GO" id="GO:0035556">
    <property type="term" value="P:intracellular signal transduction"/>
    <property type="evidence" value="ECO:0007669"/>
    <property type="project" value="TreeGrafter"/>
</dbReference>
<dbReference type="GO" id="GO:0004674">
    <property type="term" value="F:protein serine/threonine kinase activity"/>
    <property type="evidence" value="ECO:0007669"/>
    <property type="project" value="UniProtKB-EC"/>
</dbReference>
<evidence type="ECO:0000256" key="2">
    <source>
        <dbReference type="ARBA" id="ARBA00022840"/>
    </source>
</evidence>
<sequence>MTEKHVSKVATSDGDAAPLFAGDGLSTRLEFSISLSMLNRPSADIDKAVHSPPPRIQSQAKRKSLRHLIHAHVRRPDAAPQAPAKKSKGESLPLPVDTFNLPLPKLPSPLASFGGGELQWPDSANKAAITEKAPDIVLGDKAEALTPGNVIESDDDDNEACLAKPAPIDEPPPAQPLPVADKARASLDVPLSRRWSSSGVMDNPQRRRSLMFQPLLDVTAVGALIDTFADRPLTPLPTTTTQTPLLAPKVDLDGTKQRIMGGLRRATTVISSNRHKLKLLKRRPSTDMLGGISVIESAQPDDASKVCPADNVVANAHKSAAELTTAQPPEPPLATPRVRRAGTLNISTRRPPPSTTTAHAARLKRSPTHHGQPPSAAPAESNIGLGYAPIAVSLKSSRSRQFLLNTPLGEFEVIRTLGQGSYGKVKLMRSALTAEQFAVKIIKRYPPHKHRRGHAEYRKAKTLDRRVVREANLAAILGQLHPHIVPLHDFRVTDTHFYLFYAYVNGVTLAERVGSSGLSEREARAVFKPVVETIRFCHQYSVIHRDIKLENVLIDYADESQDAWPLLGRGASATMAAAGATSQRSLANLHRSASATTSSKRGDEASGTGLSTPPVVDYRTASVFDGRVKIIDFGLANFFDGTSLMETFCGSLPYTAPEILRGDAYVGPEIDVWSLGVLLYVMMTGQFPFEDPAQIRNFDKIMAGDFALRPTMSRALQDLLVKMLEPSSKRRITMQAVLQHEWLVNSGCNSHGLRGSLSFAASCEPLPSAATGVVPAPGTCCSRHPFALTDAIHDRRTLLLPGPAINRVIAREVATCLDRSLDEVMRLLEVAMSAGRKTSSKSMTPPNSSSSGAAAHQWPSALSELNSQSPLIEVPNSPVISVYALVLQQISMRRYYLELPATEPSGLSTTLSSSSQLAASAYGYSGGLRDLAEPTKSQTIIDRLTTQFSHLVTMTGSLVSGSGVANNASAATLPYSKQQSRIADIADSVVQPAYMQPLSTGQQAASRKRLRSSRIRDPTNQSLPANEPRIRCIGTLEEIHDRITLPSELSSLPAEEVLGLVSSLLKSHEITHTFVETQRMPMQKALDTSVFPLKTIAAMVSSAYVPPPALHTNSSAAIDSMSNSQGSNLRSIFHGIFTSKPSATTDHTTPTASTQGSDISRRRLTQLRTRASTRPRSDRQQHSTLTIVHPHLSEAATAMDHPQTQGPGDLPEITTTVPVKYATGVIFAQYSPSLNRWRETEVVEYYSCSVRIELVRINGPGNIRHSRFALLVDRMTGHKGKFSLFKMFLLRMVAALPAMVPEKFEPRPAADPLITVC</sequence>
<dbReference type="InterPro" id="IPR017441">
    <property type="entry name" value="Protein_kinase_ATP_BS"/>
</dbReference>
<feature type="compositionally biased region" description="Low complexity" evidence="4">
    <location>
        <begin position="1141"/>
        <end position="1154"/>
    </location>
</feature>
<keyword evidence="7" id="KW-1185">Reference proteome</keyword>
<evidence type="ECO:0000313" key="7">
    <source>
        <dbReference type="Proteomes" id="UP001151516"/>
    </source>
</evidence>
<dbReference type="PROSITE" id="PS00107">
    <property type="entry name" value="PROTEIN_KINASE_ATP"/>
    <property type="match status" value="1"/>
</dbReference>
<dbReference type="Pfam" id="PF00069">
    <property type="entry name" value="Pkinase"/>
    <property type="match status" value="2"/>
</dbReference>
<organism evidence="6 7">
    <name type="scientific">Coemansia spiralis</name>
    <dbReference type="NCBI Taxonomy" id="417178"/>
    <lineage>
        <taxon>Eukaryota</taxon>
        <taxon>Fungi</taxon>
        <taxon>Fungi incertae sedis</taxon>
        <taxon>Zoopagomycota</taxon>
        <taxon>Kickxellomycotina</taxon>
        <taxon>Kickxellomycetes</taxon>
        <taxon>Kickxellales</taxon>
        <taxon>Kickxellaceae</taxon>
        <taxon>Coemansia</taxon>
    </lineage>
</organism>
<feature type="domain" description="Protein kinase" evidence="5">
    <location>
        <begin position="411"/>
        <end position="743"/>
    </location>
</feature>
<feature type="region of interest" description="Disordered" evidence="4">
    <location>
        <begin position="835"/>
        <end position="859"/>
    </location>
</feature>
<dbReference type="Proteomes" id="UP001151516">
    <property type="component" value="Unassembled WGS sequence"/>
</dbReference>
<feature type="region of interest" description="Disordered" evidence="4">
    <location>
        <begin position="997"/>
        <end position="1026"/>
    </location>
</feature>
<dbReference type="PROSITE" id="PS50011">
    <property type="entry name" value="PROTEIN_KINASE_DOM"/>
    <property type="match status" value="1"/>
</dbReference>
<dbReference type="SMART" id="SM00220">
    <property type="entry name" value="S_TKc"/>
    <property type="match status" value="1"/>
</dbReference>
<feature type="region of interest" description="Disordered" evidence="4">
    <location>
        <begin position="321"/>
        <end position="382"/>
    </location>
</feature>
<dbReference type="PANTHER" id="PTHR24346:SF30">
    <property type="entry name" value="MATERNAL EMBRYONIC LEUCINE ZIPPER KINASE"/>
    <property type="match status" value="1"/>
</dbReference>
<dbReference type="InterPro" id="IPR011009">
    <property type="entry name" value="Kinase-like_dom_sf"/>
</dbReference>
<protein>
    <submittedName>
        <fullName evidence="6">Serine/threonine-protein kinase</fullName>
        <ecNumber evidence="6">2.7.11.1</ecNumber>
    </submittedName>
</protein>
<keyword evidence="2 3" id="KW-0067">ATP-binding</keyword>
<gene>
    <name evidence="6" type="primary">KIN2_2</name>
    <name evidence="6" type="ORF">IWW39_003622</name>
</gene>